<organism evidence="11 12">
    <name type="scientific">Thiohalorhabdus denitrificans</name>
    <dbReference type="NCBI Taxonomy" id="381306"/>
    <lineage>
        <taxon>Bacteria</taxon>
        <taxon>Pseudomonadati</taxon>
        <taxon>Pseudomonadota</taxon>
        <taxon>Gammaproteobacteria</taxon>
        <taxon>Thiohalorhabdales</taxon>
        <taxon>Thiohalorhabdaceae</taxon>
        <taxon>Thiohalorhabdus</taxon>
    </lineage>
</organism>
<keyword evidence="4" id="KW-0479">Metal-binding</keyword>
<dbReference type="InterPro" id="IPR002429">
    <property type="entry name" value="CcO_II-like_C"/>
</dbReference>
<keyword evidence="5" id="KW-0249">Electron transport</keyword>
<proteinExistence type="inferred from homology"/>
<dbReference type="PROSITE" id="PS50857">
    <property type="entry name" value="COX2_CUA"/>
    <property type="match status" value="1"/>
</dbReference>
<comment type="catalytic activity">
    <reaction evidence="8">
        <text>4 Fe(II)-[cytochrome c] + O2 + 8 H(+)(in) = 4 Fe(III)-[cytochrome c] + 2 H2O + 4 H(+)(out)</text>
        <dbReference type="Rhea" id="RHEA:11436"/>
        <dbReference type="Rhea" id="RHEA-COMP:10350"/>
        <dbReference type="Rhea" id="RHEA-COMP:14399"/>
        <dbReference type="ChEBI" id="CHEBI:15377"/>
        <dbReference type="ChEBI" id="CHEBI:15378"/>
        <dbReference type="ChEBI" id="CHEBI:15379"/>
        <dbReference type="ChEBI" id="CHEBI:29033"/>
        <dbReference type="ChEBI" id="CHEBI:29034"/>
        <dbReference type="EC" id="7.1.1.9"/>
    </reaction>
</comment>
<comment type="similarity">
    <text evidence="2">Belongs to the cytochrome c oxidase subunit 2 family.</text>
</comment>
<feature type="transmembrane region" description="Helical" evidence="9">
    <location>
        <begin position="6"/>
        <end position="26"/>
    </location>
</feature>
<evidence type="ECO:0000256" key="7">
    <source>
        <dbReference type="ARBA" id="ARBA00023136"/>
    </source>
</evidence>
<dbReference type="PATRIC" id="fig|381306.5.peg.655"/>
<keyword evidence="3" id="KW-0813">Transport</keyword>
<dbReference type="PANTHER" id="PTHR22888:SF9">
    <property type="entry name" value="CYTOCHROME C OXIDASE SUBUNIT 2"/>
    <property type="match status" value="1"/>
</dbReference>
<sequence>MYQEIAWQVSLLGVLLLAAVFLFVVMRSGDPTEYGPVQKRFYRFRALWFWGLVAVGSWLSVETLAGLPYGPTHGEDDGSAAVTVEVTGQQWYWDMSRTELPAGRTVQFNVTSADVNHGFAIYNADDEVVAQTQAMPEYTNKLRHTFREPGTYRVMCLEYCGPPHHNMTAEIQVTAEKEG</sequence>
<dbReference type="AlphaFoldDB" id="A0A0P9ELF8"/>
<keyword evidence="12" id="KW-1185">Reference proteome</keyword>
<evidence type="ECO:0000256" key="1">
    <source>
        <dbReference type="ARBA" id="ARBA00004370"/>
    </source>
</evidence>
<dbReference type="Proteomes" id="UP000183104">
    <property type="component" value="Unassembled WGS sequence"/>
</dbReference>
<dbReference type="GO" id="GO:0042773">
    <property type="term" value="P:ATP synthesis coupled electron transport"/>
    <property type="evidence" value="ECO:0007669"/>
    <property type="project" value="TreeGrafter"/>
</dbReference>
<evidence type="ECO:0000256" key="4">
    <source>
        <dbReference type="ARBA" id="ARBA00022723"/>
    </source>
</evidence>
<dbReference type="GO" id="GO:0005507">
    <property type="term" value="F:copper ion binding"/>
    <property type="evidence" value="ECO:0007669"/>
    <property type="project" value="InterPro"/>
</dbReference>
<keyword evidence="7 9" id="KW-0472">Membrane</keyword>
<accession>A0A0P9ELF8</accession>
<keyword evidence="6" id="KW-0186">Copper</keyword>
<keyword evidence="9" id="KW-0812">Transmembrane</keyword>
<evidence type="ECO:0000256" key="6">
    <source>
        <dbReference type="ARBA" id="ARBA00023008"/>
    </source>
</evidence>
<feature type="transmembrane region" description="Helical" evidence="9">
    <location>
        <begin position="47"/>
        <end position="69"/>
    </location>
</feature>
<dbReference type="EMBL" id="FMUN01000002">
    <property type="protein sequence ID" value="SCY03985.1"/>
    <property type="molecule type" value="Genomic_DNA"/>
</dbReference>
<feature type="domain" description="Cytochrome oxidase subunit II copper A binding" evidence="10">
    <location>
        <begin position="79"/>
        <end position="179"/>
    </location>
</feature>
<reference evidence="12" key="1">
    <citation type="submission" date="2016-10" db="EMBL/GenBank/DDBJ databases">
        <authorList>
            <person name="Varghese N."/>
        </authorList>
    </citation>
    <scope>NUCLEOTIDE SEQUENCE [LARGE SCALE GENOMIC DNA]</scope>
    <source>
        <strain evidence="12">HL 19</strain>
    </source>
</reference>
<dbReference type="PANTHER" id="PTHR22888">
    <property type="entry name" value="CYTOCHROME C OXIDASE, SUBUNIT II"/>
    <property type="match status" value="1"/>
</dbReference>
<protein>
    <submittedName>
        <fullName evidence="11">Cytochrome c oxidase subunit 2</fullName>
    </submittedName>
</protein>
<evidence type="ECO:0000256" key="8">
    <source>
        <dbReference type="ARBA" id="ARBA00047816"/>
    </source>
</evidence>
<dbReference type="InterPro" id="IPR001505">
    <property type="entry name" value="Copper_CuA"/>
</dbReference>
<evidence type="ECO:0000256" key="3">
    <source>
        <dbReference type="ARBA" id="ARBA00022448"/>
    </source>
</evidence>
<comment type="subcellular location">
    <subcellularLocation>
        <location evidence="1">Membrane</location>
    </subcellularLocation>
</comment>
<gene>
    <name evidence="11" type="ORF">SAMN05661077_1128</name>
</gene>
<dbReference type="PROSITE" id="PS00078">
    <property type="entry name" value="COX2"/>
    <property type="match status" value="1"/>
</dbReference>
<dbReference type="Pfam" id="PF00116">
    <property type="entry name" value="COX2"/>
    <property type="match status" value="1"/>
</dbReference>
<evidence type="ECO:0000256" key="9">
    <source>
        <dbReference type="SAM" id="Phobius"/>
    </source>
</evidence>
<dbReference type="CDD" id="cd13916">
    <property type="entry name" value="CuRO_HCO_II_like_1"/>
    <property type="match status" value="1"/>
</dbReference>
<evidence type="ECO:0000313" key="12">
    <source>
        <dbReference type="Proteomes" id="UP000183104"/>
    </source>
</evidence>
<evidence type="ECO:0000259" key="10">
    <source>
        <dbReference type="PROSITE" id="PS50857"/>
    </source>
</evidence>
<keyword evidence="9" id="KW-1133">Transmembrane helix</keyword>
<evidence type="ECO:0000313" key="11">
    <source>
        <dbReference type="EMBL" id="SCY03985.1"/>
    </source>
</evidence>
<dbReference type="OrthoDB" id="9773456at2"/>
<evidence type="ECO:0000256" key="5">
    <source>
        <dbReference type="ARBA" id="ARBA00022982"/>
    </source>
</evidence>
<dbReference type="GO" id="GO:0004129">
    <property type="term" value="F:cytochrome-c oxidase activity"/>
    <property type="evidence" value="ECO:0007669"/>
    <property type="project" value="UniProtKB-EC"/>
</dbReference>
<evidence type="ECO:0000256" key="2">
    <source>
        <dbReference type="ARBA" id="ARBA00007866"/>
    </source>
</evidence>
<name>A0A0P9ELF8_9GAMM</name>
<dbReference type="InterPro" id="IPR008972">
    <property type="entry name" value="Cupredoxin"/>
</dbReference>
<dbReference type="GO" id="GO:0016020">
    <property type="term" value="C:membrane"/>
    <property type="evidence" value="ECO:0007669"/>
    <property type="project" value="UniProtKB-SubCell"/>
</dbReference>
<dbReference type="SUPFAM" id="SSF49503">
    <property type="entry name" value="Cupredoxins"/>
    <property type="match status" value="1"/>
</dbReference>
<dbReference type="Gene3D" id="2.60.40.420">
    <property type="entry name" value="Cupredoxins - blue copper proteins"/>
    <property type="match status" value="1"/>
</dbReference>
<dbReference type="STRING" id="381306.AN478_09555"/>
<dbReference type="RefSeq" id="WP_054966396.1">
    <property type="nucleotide sequence ID" value="NZ_FMUN01000002.1"/>
</dbReference>
<dbReference type="InterPro" id="IPR045187">
    <property type="entry name" value="CcO_II"/>
</dbReference>